<reference evidence="6 7" key="1">
    <citation type="submission" date="2023-11" db="EMBL/GenBank/DDBJ databases">
        <title>Draft genome of Azohydromonas lata strain H1 (DSM1123), a polyhydroxyalkanoate producer.</title>
        <authorList>
            <person name="Traversa D."/>
            <person name="D'Addabbo P."/>
            <person name="Pazzani C."/>
            <person name="Manzari C."/>
            <person name="Chiara M."/>
            <person name="Scrascia M."/>
        </authorList>
    </citation>
    <scope>NUCLEOTIDE SEQUENCE [LARGE SCALE GENOMIC DNA]</scope>
    <source>
        <strain evidence="6 7">H1</strain>
    </source>
</reference>
<name>A0ABU5IHC3_9BURK</name>
<dbReference type="Pfam" id="PF12729">
    <property type="entry name" value="4HB_MCP_1"/>
    <property type="match status" value="1"/>
</dbReference>
<dbReference type="SMART" id="SM00283">
    <property type="entry name" value="MA"/>
    <property type="match status" value="1"/>
</dbReference>
<protein>
    <submittedName>
        <fullName evidence="6">Methyl-accepting chemotaxis protein</fullName>
    </submittedName>
</protein>
<dbReference type="Gene3D" id="1.10.287.950">
    <property type="entry name" value="Methyl-accepting chemotaxis protein"/>
    <property type="match status" value="1"/>
</dbReference>
<evidence type="ECO:0000256" key="2">
    <source>
        <dbReference type="ARBA" id="ARBA00029447"/>
    </source>
</evidence>
<dbReference type="PANTHER" id="PTHR43531:SF14">
    <property type="entry name" value="METHYL-ACCEPTING CHEMOTAXIS PROTEIN I-RELATED"/>
    <property type="match status" value="1"/>
</dbReference>
<dbReference type="Proteomes" id="UP001293718">
    <property type="component" value="Unassembled WGS sequence"/>
</dbReference>
<feature type="compositionally biased region" description="Low complexity" evidence="4">
    <location>
        <begin position="524"/>
        <end position="556"/>
    </location>
</feature>
<evidence type="ECO:0000256" key="1">
    <source>
        <dbReference type="ARBA" id="ARBA00022481"/>
    </source>
</evidence>
<dbReference type="PROSITE" id="PS50111">
    <property type="entry name" value="CHEMOTAXIS_TRANSDUC_2"/>
    <property type="match status" value="1"/>
</dbReference>
<organism evidence="6 7">
    <name type="scientific">Azohydromonas lata</name>
    <dbReference type="NCBI Taxonomy" id="45677"/>
    <lineage>
        <taxon>Bacteria</taxon>
        <taxon>Pseudomonadati</taxon>
        <taxon>Pseudomonadota</taxon>
        <taxon>Betaproteobacteria</taxon>
        <taxon>Burkholderiales</taxon>
        <taxon>Sphaerotilaceae</taxon>
        <taxon>Azohydromonas</taxon>
    </lineage>
</organism>
<evidence type="ECO:0000313" key="6">
    <source>
        <dbReference type="EMBL" id="MDZ5458552.1"/>
    </source>
</evidence>
<comment type="similarity">
    <text evidence="2">Belongs to the methyl-accepting chemotaxis (MCP) protein family.</text>
</comment>
<dbReference type="CDD" id="cd11386">
    <property type="entry name" value="MCP_signal"/>
    <property type="match status" value="1"/>
</dbReference>
<gene>
    <name evidence="6" type="ORF">SM757_18390</name>
</gene>
<keyword evidence="7" id="KW-1185">Reference proteome</keyword>
<accession>A0ABU5IHC3</accession>
<comment type="caution">
    <text evidence="6">The sequence shown here is derived from an EMBL/GenBank/DDBJ whole genome shotgun (WGS) entry which is preliminary data.</text>
</comment>
<dbReference type="InterPro" id="IPR051310">
    <property type="entry name" value="MCP_chemotaxis"/>
</dbReference>
<dbReference type="EMBL" id="JAXOJX010000031">
    <property type="protein sequence ID" value="MDZ5458552.1"/>
    <property type="molecule type" value="Genomic_DNA"/>
</dbReference>
<keyword evidence="1" id="KW-0488">Methylation</keyword>
<dbReference type="RefSeq" id="WP_322466609.1">
    <property type="nucleotide sequence ID" value="NZ_JAXOJX010000031.1"/>
</dbReference>
<evidence type="ECO:0000313" key="7">
    <source>
        <dbReference type="Proteomes" id="UP001293718"/>
    </source>
</evidence>
<feature type="region of interest" description="Disordered" evidence="4">
    <location>
        <begin position="522"/>
        <end position="564"/>
    </location>
</feature>
<dbReference type="InterPro" id="IPR004089">
    <property type="entry name" value="MCPsignal_dom"/>
</dbReference>
<evidence type="ECO:0000256" key="4">
    <source>
        <dbReference type="SAM" id="MobiDB-lite"/>
    </source>
</evidence>
<proteinExistence type="inferred from homology"/>
<dbReference type="SUPFAM" id="SSF58104">
    <property type="entry name" value="Methyl-accepting chemotaxis protein (MCP) signaling domain"/>
    <property type="match status" value="1"/>
</dbReference>
<keyword evidence="3" id="KW-0807">Transducer</keyword>
<dbReference type="InterPro" id="IPR024478">
    <property type="entry name" value="HlyB_4HB_MCP"/>
</dbReference>
<evidence type="ECO:0000259" key="5">
    <source>
        <dbReference type="PROSITE" id="PS50111"/>
    </source>
</evidence>
<sequence length="593" mass="61603">MNFRNLTFKARLAAAFALMALLVAAVSVTALHALARERAGFELYGRGVAPRVELAQEVLAQAQARAVALRELLLAGTPKERQAATAAQTRAHQGVTEALQRLRKLLAQPGVGAQERSLYAGIESAEFLYGPLMQSAAALGRDGQREQALDKLNTARPLQVQLIQAVRDYRNHGAVQAAEVLEQAGAAYALTRNLLLAGCAGAAALAAVLALRMNPSFNRQLGGEAAEAVRVAHELAQGRLDVVVPCRPGDEHSLMAALQALRDQLVRTVGEVHRNAEGVAAASAQIAHGNQDLSRRTEQQASALQQTAASMDELGSTVRHNADNASQVDQLAKGASDVAIKGGEVVAQVVQTMRGIEDSSAKIADITNVIDGIAFQTNILALNAAVEAARAGESGRGFAVVAGEVRALAQRSAEAARQIKHLITDSVRRVGEGSTLADEAGRTMGEVVTAIQRVTDLMGQINAASAEQSRGVAQVGQAVAQMDHATGQNAALVDQSAAAACSLREQAQRLVLAVSVFRTAPSQPGRAPFAEADAAARAEAPALPAAQPAPQAAQHTRPARQEPAATRLGAQALLMPLMARPGAAVGASSLGGA</sequence>
<dbReference type="Pfam" id="PF00015">
    <property type="entry name" value="MCPsignal"/>
    <property type="match status" value="1"/>
</dbReference>
<dbReference type="PANTHER" id="PTHR43531">
    <property type="entry name" value="PROTEIN ICFG"/>
    <property type="match status" value="1"/>
</dbReference>
<evidence type="ECO:0000256" key="3">
    <source>
        <dbReference type="PROSITE-ProRule" id="PRU00284"/>
    </source>
</evidence>
<feature type="domain" description="Methyl-accepting transducer" evidence="5">
    <location>
        <begin position="275"/>
        <end position="504"/>
    </location>
</feature>